<dbReference type="EMBL" id="MU253894">
    <property type="protein sequence ID" value="KAG9244614.1"/>
    <property type="molecule type" value="Genomic_DNA"/>
</dbReference>
<dbReference type="Proteomes" id="UP000887226">
    <property type="component" value="Unassembled WGS sequence"/>
</dbReference>
<dbReference type="InterPro" id="IPR024554">
    <property type="entry name" value="LEC1-like_C"/>
</dbReference>
<feature type="domain" description="PX-associated" evidence="3">
    <location>
        <begin position="6"/>
        <end position="123"/>
    </location>
</feature>
<evidence type="ECO:0000259" key="3">
    <source>
        <dbReference type="Pfam" id="PF12828"/>
    </source>
</evidence>
<keyword evidence="5" id="KW-1185">Reference proteome</keyword>
<feature type="region of interest" description="Disordered" evidence="1">
    <location>
        <begin position="566"/>
        <end position="586"/>
    </location>
</feature>
<dbReference type="OrthoDB" id="2117459at2759"/>
<dbReference type="Pfam" id="PF12825">
    <property type="entry name" value="DUF3818"/>
    <property type="match status" value="2"/>
</dbReference>
<evidence type="ECO:0000313" key="4">
    <source>
        <dbReference type="EMBL" id="KAG9244614.1"/>
    </source>
</evidence>
<organism evidence="4 5">
    <name type="scientific">Calycina marina</name>
    <dbReference type="NCBI Taxonomy" id="1763456"/>
    <lineage>
        <taxon>Eukaryota</taxon>
        <taxon>Fungi</taxon>
        <taxon>Dikarya</taxon>
        <taxon>Ascomycota</taxon>
        <taxon>Pezizomycotina</taxon>
        <taxon>Leotiomycetes</taxon>
        <taxon>Helotiales</taxon>
        <taxon>Pezizellaceae</taxon>
        <taxon>Calycina</taxon>
    </lineage>
</organism>
<feature type="compositionally biased region" description="Low complexity" evidence="1">
    <location>
        <begin position="571"/>
        <end position="586"/>
    </location>
</feature>
<proteinExistence type="predicted"/>
<feature type="domain" description="PX" evidence="2">
    <location>
        <begin position="361"/>
        <end position="489"/>
    </location>
</feature>
<dbReference type="InterPro" id="IPR024555">
    <property type="entry name" value="PX-associated"/>
</dbReference>
<feature type="domain" description="PX" evidence="2">
    <location>
        <begin position="165"/>
        <end position="359"/>
    </location>
</feature>
<accession>A0A9P7Z3B5</accession>
<dbReference type="PANTHER" id="PTHR47185:SF2">
    <property type="entry name" value="FUNGAL PROTEIN"/>
    <property type="match status" value="1"/>
</dbReference>
<dbReference type="GO" id="GO:0035091">
    <property type="term" value="F:phosphatidylinositol binding"/>
    <property type="evidence" value="ECO:0007669"/>
    <property type="project" value="TreeGrafter"/>
</dbReference>
<dbReference type="InterPro" id="IPR047168">
    <property type="entry name" value="LEC1-like"/>
</dbReference>
<evidence type="ECO:0000259" key="2">
    <source>
        <dbReference type="Pfam" id="PF12825"/>
    </source>
</evidence>
<comment type="caution">
    <text evidence="4">The sequence shown here is derived from an EMBL/GenBank/DDBJ whole genome shotgun (WGS) entry which is preliminary data.</text>
</comment>
<protein>
    <submittedName>
        <fullName evidence="4">Uncharacterized protein</fullName>
    </submittedName>
</protein>
<evidence type="ECO:0000256" key="1">
    <source>
        <dbReference type="SAM" id="MobiDB-lite"/>
    </source>
</evidence>
<evidence type="ECO:0000313" key="5">
    <source>
        <dbReference type="Proteomes" id="UP000887226"/>
    </source>
</evidence>
<gene>
    <name evidence="4" type="ORF">BJ878DRAFT_420983</name>
</gene>
<sequence>MANTDTPLTPKQTAALFDILSHHNTYGEIRDFRLPGALEQYGPPFTVYPKIPSTSPALQSLVSKFATTLPGVKDLPPEFWLVQVKQLMENLELANLSESYDLGVIGSRKTLATAVSALLEYPARGTAGGFSKVADTNREYDTSNPEDLIRAFRNFMDGVIYGTMLDRLVIKTAETDRLEEHEPLVQALHEFVLVNMASFIHFILILSPQGQYLLKLLANANKLIPYAVIRQTLKIGNVATMLSAMVRVILAKISVSSMTNWIGLTQHEDTGMNLMQQIISTVLGWDNKDLERRVSKIQKDKKSPAQAQLRCLLDYTMKSREEQDQIRAQSENTGISIVISILIASEQPSDLSEDVHQLALEYLSSLLAIRDRKEIIRVLCKSSPGHLTTAVRSVVSAYEPVIRNVHNAVDLSDTVADFQSFLQDLIAIGRIPSPSKAGETAIPTVGDFVMLLKKHQSSCHKFLHQCCKNGKELTGWYLQWAKAAATQFRQEDSTAASVDAAGNLTVSLNDLFQKLLAEEQNDFRQILDSHSKYLDEMHASSKARLDLVLQSGPSKNPANKKVLAATGSQFSRSTSSPTPSRAPSPTNLFAVTAGSSSKDKNYGPGAYLTRTYSFVFRDCVLCRLASCCRSRNMPVPLLLQLHNFIILLMLTCEIQAGKTFLTIHH</sequence>
<dbReference type="Pfam" id="PF12828">
    <property type="entry name" value="PXB"/>
    <property type="match status" value="1"/>
</dbReference>
<dbReference type="PANTHER" id="PTHR47185">
    <property type="entry name" value="PX DOMAIN-CONTAINING PROTEIN YPR097W"/>
    <property type="match status" value="1"/>
</dbReference>
<reference evidence="4" key="1">
    <citation type="journal article" date="2021" name="IMA Fungus">
        <title>Genomic characterization of three marine fungi, including Emericellopsis atlantica sp. nov. with signatures of a generalist lifestyle and marine biomass degradation.</title>
        <authorList>
            <person name="Hagestad O.C."/>
            <person name="Hou L."/>
            <person name="Andersen J.H."/>
            <person name="Hansen E.H."/>
            <person name="Altermark B."/>
            <person name="Li C."/>
            <person name="Kuhnert E."/>
            <person name="Cox R.J."/>
            <person name="Crous P.W."/>
            <person name="Spatafora J.W."/>
            <person name="Lail K."/>
            <person name="Amirebrahimi M."/>
            <person name="Lipzen A."/>
            <person name="Pangilinan J."/>
            <person name="Andreopoulos W."/>
            <person name="Hayes R.D."/>
            <person name="Ng V."/>
            <person name="Grigoriev I.V."/>
            <person name="Jackson S.A."/>
            <person name="Sutton T.D.S."/>
            <person name="Dobson A.D.W."/>
            <person name="Rama T."/>
        </authorList>
    </citation>
    <scope>NUCLEOTIDE SEQUENCE</scope>
    <source>
        <strain evidence="4">TRa3180A</strain>
    </source>
</reference>
<name>A0A9P7Z3B5_9HELO</name>
<dbReference type="AlphaFoldDB" id="A0A9P7Z3B5"/>